<comment type="caution">
    <text evidence="7">The sequence shown here is derived from an EMBL/GenBank/DDBJ whole genome shotgun (WGS) entry which is preliminary data.</text>
</comment>
<dbReference type="GO" id="GO:0051539">
    <property type="term" value="F:4 iron, 4 sulfur cluster binding"/>
    <property type="evidence" value="ECO:0007669"/>
    <property type="project" value="UniProtKB-KW"/>
</dbReference>
<reference evidence="7" key="1">
    <citation type="journal article" date="2014" name="Front. Microbiol.">
        <title>High frequency of phylogenetically diverse reductive dehalogenase-homologous genes in deep subseafloor sedimentary metagenomes.</title>
        <authorList>
            <person name="Kawai M."/>
            <person name="Futagami T."/>
            <person name="Toyoda A."/>
            <person name="Takaki Y."/>
            <person name="Nishi S."/>
            <person name="Hori S."/>
            <person name="Arai W."/>
            <person name="Tsubouchi T."/>
            <person name="Morono Y."/>
            <person name="Uchiyama I."/>
            <person name="Ito T."/>
            <person name="Fujiyama A."/>
            <person name="Inagaki F."/>
            <person name="Takami H."/>
        </authorList>
    </citation>
    <scope>NUCLEOTIDE SEQUENCE</scope>
    <source>
        <strain evidence="7">Expedition CK06-06</strain>
    </source>
</reference>
<dbReference type="AlphaFoldDB" id="X0Z2R3"/>
<evidence type="ECO:0000313" key="7">
    <source>
        <dbReference type="EMBL" id="GAG63530.1"/>
    </source>
</evidence>
<gene>
    <name evidence="7" type="ORF">S01H4_17652</name>
</gene>
<dbReference type="PANTHER" id="PTHR43255:SF1">
    <property type="entry name" value="IRON-SULFUR-BINDING OXIDOREDUCTASE FADF-RELATED"/>
    <property type="match status" value="1"/>
</dbReference>
<keyword evidence="3" id="KW-0560">Oxidoreductase</keyword>
<feature type="domain" description="4Fe-4S ferredoxin-type" evidence="6">
    <location>
        <begin position="22"/>
        <end position="54"/>
    </location>
</feature>
<dbReference type="PANTHER" id="PTHR43255">
    <property type="entry name" value="IRON-SULFUR-BINDING OXIDOREDUCTASE FADF-RELATED-RELATED"/>
    <property type="match status" value="1"/>
</dbReference>
<keyword evidence="1" id="KW-0004">4Fe-4S</keyword>
<dbReference type="GO" id="GO:0005886">
    <property type="term" value="C:plasma membrane"/>
    <property type="evidence" value="ECO:0007669"/>
    <property type="project" value="TreeGrafter"/>
</dbReference>
<dbReference type="SUPFAM" id="SSF46548">
    <property type="entry name" value="alpha-helical ferredoxin"/>
    <property type="match status" value="1"/>
</dbReference>
<dbReference type="InterPro" id="IPR017896">
    <property type="entry name" value="4Fe4S_Fe-S-bd"/>
</dbReference>
<feature type="non-terminal residue" evidence="7">
    <location>
        <position position="148"/>
    </location>
</feature>
<name>X0Z2R3_9ZZZZ</name>
<sequence>MPEIEGTAQEEVLLIDDELWEKLIDLTDGAAALCYQCGVCTATCPWGAVKKEPLTVRTLIRQAQLGLQSDNGNLWLCTTCAQCEALCPRGVDIPQVMRSLRTIAWDRRDTEEGLPSLLWSLFWNNNPWEQPPSQRASWAKDLNIPEFD</sequence>
<dbReference type="InterPro" id="IPR009051">
    <property type="entry name" value="Helical_ferredxn"/>
</dbReference>
<evidence type="ECO:0000256" key="1">
    <source>
        <dbReference type="ARBA" id="ARBA00022485"/>
    </source>
</evidence>
<evidence type="ECO:0000256" key="5">
    <source>
        <dbReference type="ARBA" id="ARBA00023014"/>
    </source>
</evidence>
<evidence type="ECO:0000256" key="3">
    <source>
        <dbReference type="ARBA" id="ARBA00023002"/>
    </source>
</evidence>
<dbReference type="Pfam" id="PF13183">
    <property type="entry name" value="Fer4_8"/>
    <property type="match status" value="1"/>
</dbReference>
<evidence type="ECO:0000259" key="6">
    <source>
        <dbReference type="PROSITE" id="PS51379"/>
    </source>
</evidence>
<keyword evidence="2" id="KW-0479">Metal-binding</keyword>
<dbReference type="GO" id="GO:0016491">
    <property type="term" value="F:oxidoreductase activity"/>
    <property type="evidence" value="ECO:0007669"/>
    <property type="project" value="UniProtKB-KW"/>
</dbReference>
<dbReference type="EMBL" id="BART01007789">
    <property type="protein sequence ID" value="GAG63530.1"/>
    <property type="molecule type" value="Genomic_DNA"/>
</dbReference>
<dbReference type="PROSITE" id="PS00198">
    <property type="entry name" value="4FE4S_FER_1"/>
    <property type="match status" value="1"/>
</dbReference>
<organism evidence="7">
    <name type="scientific">marine sediment metagenome</name>
    <dbReference type="NCBI Taxonomy" id="412755"/>
    <lineage>
        <taxon>unclassified sequences</taxon>
        <taxon>metagenomes</taxon>
        <taxon>ecological metagenomes</taxon>
    </lineage>
</organism>
<keyword evidence="4" id="KW-0408">Iron</keyword>
<dbReference type="Gene3D" id="1.10.1060.10">
    <property type="entry name" value="Alpha-helical ferredoxin"/>
    <property type="match status" value="1"/>
</dbReference>
<keyword evidence="5" id="KW-0411">Iron-sulfur</keyword>
<accession>X0Z2R3</accession>
<evidence type="ECO:0000256" key="2">
    <source>
        <dbReference type="ARBA" id="ARBA00022723"/>
    </source>
</evidence>
<dbReference type="InterPro" id="IPR017900">
    <property type="entry name" value="4Fe4S_Fe_S_CS"/>
</dbReference>
<dbReference type="PROSITE" id="PS51379">
    <property type="entry name" value="4FE4S_FER_2"/>
    <property type="match status" value="1"/>
</dbReference>
<dbReference type="GO" id="GO:0046872">
    <property type="term" value="F:metal ion binding"/>
    <property type="evidence" value="ECO:0007669"/>
    <property type="project" value="UniProtKB-KW"/>
</dbReference>
<evidence type="ECO:0000256" key="4">
    <source>
        <dbReference type="ARBA" id="ARBA00023004"/>
    </source>
</evidence>
<proteinExistence type="predicted"/>
<dbReference type="InterPro" id="IPR051460">
    <property type="entry name" value="HdrC_iron-sulfur_subunit"/>
</dbReference>
<protein>
    <recommendedName>
        <fullName evidence="6">4Fe-4S ferredoxin-type domain-containing protein</fullName>
    </recommendedName>
</protein>